<evidence type="ECO:0000313" key="1">
    <source>
        <dbReference type="EMBL" id="KYH33116.1"/>
    </source>
</evidence>
<dbReference type="GO" id="GO:0106350">
    <property type="term" value="F:all-trans-octaprenyl-diphosphate synthase activity"/>
    <property type="evidence" value="ECO:0007669"/>
    <property type="project" value="UniProtKB-EC"/>
</dbReference>
<protein>
    <submittedName>
        <fullName evidence="1">Octaprenyl-diphosphate synthase</fullName>
        <ecNumber evidence="1">2.5.1.90</ecNumber>
    </submittedName>
</protein>
<dbReference type="InterPro" id="IPR008949">
    <property type="entry name" value="Isoprenoid_synthase_dom_sf"/>
</dbReference>
<reference evidence="1 2" key="1">
    <citation type="submission" date="2016-02" db="EMBL/GenBank/DDBJ databases">
        <title>Genome sequence of Moorella mulderi DSM 14980.</title>
        <authorList>
            <person name="Poehlein A."/>
            <person name="Daniel R."/>
        </authorList>
    </citation>
    <scope>NUCLEOTIDE SEQUENCE [LARGE SCALE GENOMIC DNA]</scope>
    <source>
        <strain evidence="1 2">DSM 14980</strain>
    </source>
</reference>
<dbReference type="Proteomes" id="UP000075670">
    <property type="component" value="Unassembled WGS sequence"/>
</dbReference>
<dbReference type="Gene3D" id="1.10.600.10">
    <property type="entry name" value="Farnesyl Diphosphate Synthase"/>
    <property type="match status" value="1"/>
</dbReference>
<name>A0A151AZQ7_9FIRM</name>
<dbReference type="EMBL" id="LTBC01000002">
    <property type="protein sequence ID" value="KYH33116.1"/>
    <property type="molecule type" value="Genomic_DNA"/>
</dbReference>
<organism evidence="1 2">
    <name type="scientific">Moorella mulderi DSM 14980</name>
    <dbReference type="NCBI Taxonomy" id="1122241"/>
    <lineage>
        <taxon>Bacteria</taxon>
        <taxon>Bacillati</taxon>
        <taxon>Bacillota</taxon>
        <taxon>Clostridia</taxon>
        <taxon>Neomoorellales</taxon>
        <taxon>Neomoorellaceae</taxon>
        <taxon>Neomoorella</taxon>
    </lineage>
</organism>
<dbReference type="PATRIC" id="fig|1122241.3.peg.943"/>
<keyword evidence="1" id="KW-0808">Transferase</keyword>
<dbReference type="EC" id="2.5.1.90" evidence="1"/>
<accession>A0A151AZQ7</accession>
<dbReference type="SUPFAM" id="SSF48576">
    <property type="entry name" value="Terpenoid synthases"/>
    <property type="match status" value="1"/>
</dbReference>
<dbReference type="RefSeq" id="WP_062282038.1">
    <property type="nucleotide sequence ID" value="NZ_LTBC01000002.1"/>
</dbReference>
<proteinExistence type="predicted"/>
<sequence length="235" mass="26314">MTALFKLLQPELEIVRQRLIKETRMQGRTLPGLTWPVLNHLDQDFLPALVLLSAHTQGYFGPRALSLAAVFQFIFLASLIHNNVKHEVALETLVGDYFYTRFFDLLCRDGNLQFLAPLSQLICQIHLDAARQLEKAREGAVTARGNSFLEKLHTREYLAAAATYLGSQLGQAEPRVAQFWQEIGLLLGKLWNGQAVTVKATEAVERLAPGTVRELLGELVIQLGDELPVKRVMAL</sequence>
<comment type="caution">
    <text evidence="1">The sequence shown here is derived from an EMBL/GenBank/DDBJ whole genome shotgun (WGS) entry which is preliminary data.</text>
</comment>
<dbReference type="OrthoDB" id="1795180at2"/>
<dbReference type="AlphaFoldDB" id="A0A151AZQ7"/>
<gene>
    <name evidence="1" type="primary">ispB</name>
    <name evidence="1" type="ORF">MOMUL_08950</name>
</gene>
<keyword evidence="2" id="KW-1185">Reference proteome</keyword>
<evidence type="ECO:0000313" key="2">
    <source>
        <dbReference type="Proteomes" id="UP000075670"/>
    </source>
</evidence>